<name>A0A8J3VL39_9ACTN</name>
<reference evidence="3" key="1">
    <citation type="submission" date="2021-01" db="EMBL/GenBank/DDBJ databases">
        <title>Whole genome shotgun sequence of Rhizocola hellebori NBRC 109834.</title>
        <authorList>
            <person name="Komaki H."/>
            <person name="Tamura T."/>
        </authorList>
    </citation>
    <scope>NUCLEOTIDE SEQUENCE</scope>
    <source>
        <strain evidence="3">NBRC 109834</strain>
    </source>
</reference>
<protein>
    <recommendedName>
        <fullName evidence="2">DUF4190 domain-containing protein</fullName>
    </recommendedName>
</protein>
<feature type="domain" description="DUF4190" evidence="2">
    <location>
        <begin position="33"/>
        <end position="100"/>
    </location>
</feature>
<evidence type="ECO:0000313" key="3">
    <source>
        <dbReference type="EMBL" id="GIH10450.1"/>
    </source>
</evidence>
<dbReference type="InterPro" id="IPR025241">
    <property type="entry name" value="DUF4190"/>
</dbReference>
<feature type="transmembrane region" description="Helical" evidence="1">
    <location>
        <begin position="34"/>
        <end position="65"/>
    </location>
</feature>
<sequence length="120" mass="12526">MSDQTPPPAMQNWTPPPAAYGYGYPVVKPTNGMAIGAMVTSLVALMGVCFYGVGGIIAGPVGAILGHVARRQVRERNQQGEGMAMAGIIVGWIATALGALVVIGLVIFFIWVGNQPDPNF</sequence>
<dbReference type="RefSeq" id="WP_203914166.1">
    <property type="nucleotide sequence ID" value="NZ_BONY01000095.1"/>
</dbReference>
<comment type="caution">
    <text evidence="3">The sequence shown here is derived from an EMBL/GenBank/DDBJ whole genome shotgun (WGS) entry which is preliminary data.</text>
</comment>
<evidence type="ECO:0000259" key="2">
    <source>
        <dbReference type="Pfam" id="PF13828"/>
    </source>
</evidence>
<dbReference type="Proteomes" id="UP000612899">
    <property type="component" value="Unassembled WGS sequence"/>
</dbReference>
<proteinExistence type="predicted"/>
<keyword evidence="1" id="KW-0472">Membrane</keyword>
<dbReference type="Pfam" id="PF13828">
    <property type="entry name" value="DUF4190"/>
    <property type="match status" value="1"/>
</dbReference>
<evidence type="ECO:0000256" key="1">
    <source>
        <dbReference type="SAM" id="Phobius"/>
    </source>
</evidence>
<evidence type="ECO:0000313" key="4">
    <source>
        <dbReference type="Proteomes" id="UP000612899"/>
    </source>
</evidence>
<accession>A0A8J3VL39</accession>
<feature type="transmembrane region" description="Helical" evidence="1">
    <location>
        <begin position="86"/>
        <end position="112"/>
    </location>
</feature>
<organism evidence="3 4">
    <name type="scientific">Rhizocola hellebori</name>
    <dbReference type="NCBI Taxonomy" id="1392758"/>
    <lineage>
        <taxon>Bacteria</taxon>
        <taxon>Bacillati</taxon>
        <taxon>Actinomycetota</taxon>
        <taxon>Actinomycetes</taxon>
        <taxon>Micromonosporales</taxon>
        <taxon>Micromonosporaceae</taxon>
        <taxon>Rhizocola</taxon>
    </lineage>
</organism>
<dbReference type="EMBL" id="BONY01000095">
    <property type="protein sequence ID" value="GIH10450.1"/>
    <property type="molecule type" value="Genomic_DNA"/>
</dbReference>
<keyword evidence="1" id="KW-1133">Transmembrane helix</keyword>
<keyword evidence="1" id="KW-0812">Transmembrane</keyword>
<dbReference type="AlphaFoldDB" id="A0A8J3VL39"/>
<keyword evidence="4" id="KW-1185">Reference proteome</keyword>
<gene>
    <name evidence="3" type="ORF">Rhe02_85170</name>
</gene>